<dbReference type="PANTHER" id="PTHR33908:SF11">
    <property type="entry name" value="MEMBRANE PROTEIN"/>
    <property type="match status" value="1"/>
</dbReference>
<evidence type="ECO:0000313" key="10">
    <source>
        <dbReference type="Proteomes" id="UP000625976"/>
    </source>
</evidence>
<feature type="transmembrane region" description="Helical" evidence="8">
    <location>
        <begin position="202"/>
        <end position="220"/>
    </location>
</feature>
<evidence type="ECO:0008006" key="11">
    <source>
        <dbReference type="Google" id="ProtNLM"/>
    </source>
</evidence>
<evidence type="ECO:0000313" key="9">
    <source>
        <dbReference type="EMBL" id="GGG54653.1"/>
    </source>
</evidence>
<evidence type="ECO:0000256" key="3">
    <source>
        <dbReference type="ARBA" id="ARBA00022676"/>
    </source>
</evidence>
<evidence type="ECO:0000256" key="5">
    <source>
        <dbReference type="ARBA" id="ARBA00022692"/>
    </source>
</evidence>
<keyword evidence="5 8" id="KW-0812">Transmembrane</keyword>
<keyword evidence="7 8" id="KW-0472">Membrane</keyword>
<evidence type="ECO:0000256" key="7">
    <source>
        <dbReference type="ARBA" id="ARBA00023136"/>
    </source>
</evidence>
<keyword evidence="4" id="KW-0808">Transferase</keyword>
<reference evidence="9" key="1">
    <citation type="journal article" date="2014" name="Int. J. Syst. Evol. Microbiol.">
        <title>Complete genome sequence of Corynebacterium casei LMG S-19264T (=DSM 44701T), isolated from a smear-ripened cheese.</title>
        <authorList>
            <consortium name="US DOE Joint Genome Institute (JGI-PGF)"/>
            <person name="Walter F."/>
            <person name="Albersmeier A."/>
            <person name="Kalinowski J."/>
            <person name="Ruckert C."/>
        </authorList>
    </citation>
    <scope>NUCLEOTIDE SEQUENCE</scope>
    <source>
        <strain evidence="9">CGMCC 1.12751</strain>
    </source>
</reference>
<dbReference type="Proteomes" id="UP000625976">
    <property type="component" value="Unassembled WGS sequence"/>
</dbReference>
<organism evidence="9 10">
    <name type="scientific">Bizionia arctica</name>
    <dbReference type="NCBI Taxonomy" id="1495645"/>
    <lineage>
        <taxon>Bacteria</taxon>
        <taxon>Pseudomonadati</taxon>
        <taxon>Bacteroidota</taxon>
        <taxon>Flavobacteriia</taxon>
        <taxon>Flavobacteriales</taxon>
        <taxon>Flavobacteriaceae</taxon>
        <taxon>Bizionia</taxon>
    </lineage>
</organism>
<accession>A0A917LSP9</accession>
<keyword evidence="10" id="KW-1185">Reference proteome</keyword>
<dbReference type="InterPro" id="IPR050297">
    <property type="entry name" value="LipidA_mod_glycosyltrf_83"/>
</dbReference>
<dbReference type="AlphaFoldDB" id="A0A917LSP9"/>
<dbReference type="GO" id="GO:0009103">
    <property type="term" value="P:lipopolysaccharide biosynthetic process"/>
    <property type="evidence" value="ECO:0007669"/>
    <property type="project" value="UniProtKB-ARBA"/>
</dbReference>
<name>A0A917LSP9_9FLAO</name>
<feature type="transmembrane region" description="Helical" evidence="8">
    <location>
        <begin position="109"/>
        <end position="142"/>
    </location>
</feature>
<feature type="transmembrane region" description="Helical" evidence="8">
    <location>
        <begin position="393"/>
        <end position="413"/>
    </location>
</feature>
<comment type="subcellular location">
    <subcellularLocation>
        <location evidence="1">Cell membrane</location>
        <topology evidence="1">Multi-pass membrane protein</topology>
    </subcellularLocation>
</comment>
<feature type="transmembrane region" description="Helical" evidence="8">
    <location>
        <begin position="162"/>
        <end position="190"/>
    </location>
</feature>
<evidence type="ECO:0000256" key="1">
    <source>
        <dbReference type="ARBA" id="ARBA00004651"/>
    </source>
</evidence>
<feature type="transmembrane region" description="Helical" evidence="8">
    <location>
        <begin position="419"/>
        <end position="438"/>
    </location>
</feature>
<gene>
    <name evidence="9" type="ORF">GCM10010976_26990</name>
</gene>
<sequence length="448" mass="52636">MFKKLQEYILKYPVAILLTYGILIRLLVFVFYHHVSIFPDSEDYTNLAQYLLNFSLENYTGERTPGLPFLIALVGGNLYLTVLIQTLLGILSLYLIYDFSKTKTGNVLLAFWITIITTSFLHFVFFEFAILTETLSMFFLFLSFWYLQKYEVLKSTTPLKHYLVLSVILSVLYLVRPMFIYVPIGFSLFYLVKNFNFGIKKILIKTLAISLLPLVTFYNWCSLNERNIGQFTSSYYLGMNFAQVATSFFEKAPEEDKLIRDVFVAQRKYTRDNLPYHLYPMTAWFAYNQLIEETDYTRLELINEMGRISKELIKNNPDLYAKQVVISFRDFWFTSSLLWNVNEFQNVTIKKSLIGLWNYLEHYLLILINTLFLLFSIKKLFYFFKMKCQVFDLDLLIVAIVLSGALAQALVTYGSNSRFSFPYFPLIVYFVLVNVMTLKNNYAKRTLS</sequence>
<dbReference type="GO" id="GO:0005886">
    <property type="term" value="C:plasma membrane"/>
    <property type="evidence" value="ECO:0007669"/>
    <property type="project" value="UniProtKB-SubCell"/>
</dbReference>
<evidence type="ECO:0000256" key="6">
    <source>
        <dbReference type="ARBA" id="ARBA00022989"/>
    </source>
</evidence>
<evidence type="ECO:0000256" key="4">
    <source>
        <dbReference type="ARBA" id="ARBA00022679"/>
    </source>
</evidence>
<comment type="caution">
    <text evidence="9">The sequence shown here is derived from an EMBL/GenBank/DDBJ whole genome shotgun (WGS) entry which is preliminary data.</text>
</comment>
<proteinExistence type="predicted"/>
<dbReference type="RefSeq" id="WP_188465744.1">
    <property type="nucleotide sequence ID" value="NZ_BMFQ01000003.1"/>
</dbReference>
<keyword evidence="3" id="KW-0328">Glycosyltransferase</keyword>
<dbReference type="PANTHER" id="PTHR33908">
    <property type="entry name" value="MANNOSYLTRANSFERASE YKCB-RELATED"/>
    <property type="match status" value="1"/>
</dbReference>
<reference evidence="9" key="2">
    <citation type="submission" date="2020-09" db="EMBL/GenBank/DDBJ databases">
        <authorList>
            <person name="Sun Q."/>
            <person name="Zhou Y."/>
        </authorList>
    </citation>
    <scope>NUCLEOTIDE SEQUENCE</scope>
    <source>
        <strain evidence="9">CGMCC 1.12751</strain>
    </source>
</reference>
<protein>
    <recommendedName>
        <fullName evidence="11">Glycosyltransferase RgtA/B/C/D-like domain-containing protein</fullName>
    </recommendedName>
</protein>
<evidence type="ECO:0000256" key="8">
    <source>
        <dbReference type="SAM" id="Phobius"/>
    </source>
</evidence>
<feature type="transmembrane region" description="Helical" evidence="8">
    <location>
        <begin position="12"/>
        <end position="32"/>
    </location>
</feature>
<keyword evidence="2" id="KW-1003">Cell membrane</keyword>
<dbReference type="EMBL" id="BMFQ01000003">
    <property type="protein sequence ID" value="GGG54653.1"/>
    <property type="molecule type" value="Genomic_DNA"/>
</dbReference>
<feature type="transmembrane region" description="Helical" evidence="8">
    <location>
        <begin position="362"/>
        <end position="381"/>
    </location>
</feature>
<evidence type="ECO:0000256" key="2">
    <source>
        <dbReference type="ARBA" id="ARBA00022475"/>
    </source>
</evidence>
<dbReference type="GO" id="GO:0016763">
    <property type="term" value="F:pentosyltransferase activity"/>
    <property type="evidence" value="ECO:0007669"/>
    <property type="project" value="TreeGrafter"/>
</dbReference>
<feature type="transmembrane region" description="Helical" evidence="8">
    <location>
        <begin position="69"/>
        <end position="97"/>
    </location>
</feature>
<keyword evidence="6 8" id="KW-1133">Transmembrane helix</keyword>